<evidence type="ECO:0000313" key="1">
    <source>
        <dbReference type="EMBL" id="KEP68439.1"/>
    </source>
</evidence>
<evidence type="ECO:0000313" key="2">
    <source>
        <dbReference type="Proteomes" id="UP000027725"/>
    </source>
</evidence>
<comment type="caution">
    <text evidence="1">The sequence shown here is derived from an EMBL/GenBank/DDBJ whole genome shotgun (WGS) entry which is preliminary data.</text>
</comment>
<dbReference type="EMBL" id="JHEH01000033">
    <property type="protein sequence ID" value="KEP68439.1"/>
    <property type="molecule type" value="Genomic_DNA"/>
</dbReference>
<dbReference type="RefSeq" id="WP_038068649.1">
    <property type="nucleotide sequence ID" value="NZ_FOVB01000008.1"/>
</dbReference>
<protein>
    <submittedName>
        <fullName evidence="1">Uncharacterized protein</fullName>
    </submittedName>
</protein>
<gene>
    <name evidence="1" type="ORF">DL1_11970</name>
</gene>
<accession>A0A074T9S2</accession>
<dbReference type="STRING" id="1185766.SAMN05216224_10857"/>
<keyword evidence="2" id="KW-1185">Reference proteome</keyword>
<sequence>MNNDDRIALLELQVQLLTGQVEALMSQRAPVDMPAPALELAVQDDGGAQMMRITGRNVELPSSEVSVKISAREVEGGGIQAYVKDMAEKTVRHAISAYDACRREDAPLVLRSDVADAVGRLIDAKLADYDKALPARIKQIQRAPDRR</sequence>
<organism evidence="1 2">
    <name type="scientific">Thioclava dalianensis</name>
    <dbReference type="NCBI Taxonomy" id="1185766"/>
    <lineage>
        <taxon>Bacteria</taxon>
        <taxon>Pseudomonadati</taxon>
        <taxon>Pseudomonadota</taxon>
        <taxon>Alphaproteobacteria</taxon>
        <taxon>Rhodobacterales</taxon>
        <taxon>Paracoccaceae</taxon>
        <taxon>Thioclava</taxon>
    </lineage>
</organism>
<reference evidence="1 2" key="1">
    <citation type="submission" date="2014-03" db="EMBL/GenBank/DDBJ databases">
        <title>The draft genome sequence of Thioclava dalianensis DLFJ1-1.</title>
        <authorList>
            <person name="Lai Q."/>
            <person name="Shao Z."/>
        </authorList>
    </citation>
    <scope>NUCLEOTIDE SEQUENCE [LARGE SCALE GENOMIC DNA]</scope>
    <source>
        <strain evidence="1 2">DLFJ1-1</strain>
    </source>
</reference>
<dbReference type="AlphaFoldDB" id="A0A074T9S2"/>
<name>A0A074T9S2_9RHOB</name>
<proteinExistence type="predicted"/>
<dbReference type="Proteomes" id="UP000027725">
    <property type="component" value="Unassembled WGS sequence"/>
</dbReference>